<organism evidence="10 11">
    <name type="scientific">Asbolus verrucosus</name>
    <name type="common">Desert ironclad beetle</name>
    <dbReference type="NCBI Taxonomy" id="1661398"/>
    <lineage>
        <taxon>Eukaryota</taxon>
        <taxon>Metazoa</taxon>
        <taxon>Ecdysozoa</taxon>
        <taxon>Arthropoda</taxon>
        <taxon>Hexapoda</taxon>
        <taxon>Insecta</taxon>
        <taxon>Pterygota</taxon>
        <taxon>Neoptera</taxon>
        <taxon>Endopterygota</taxon>
        <taxon>Coleoptera</taxon>
        <taxon>Polyphaga</taxon>
        <taxon>Cucujiformia</taxon>
        <taxon>Tenebrionidae</taxon>
        <taxon>Pimeliinae</taxon>
        <taxon>Asbolus</taxon>
    </lineage>
</organism>
<proteinExistence type="predicted"/>
<dbReference type="InterPro" id="IPR005829">
    <property type="entry name" value="Sugar_transporter_CS"/>
</dbReference>
<dbReference type="STRING" id="1661398.A0A482WDT8"/>
<evidence type="ECO:0000256" key="1">
    <source>
        <dbReference type="ARBA" id="ARBA00004651"/>
    </source>
</evidence>
<dbReference type="SUPFAM" id="SSF103473">
    <property type="entry name" value="MFS general substrate transporter"/>
    <property type="match status" value="1"/>
</dbReference>
<comment type="caution">
    <text evidence="10">The sequence shown here is derived from an EMBL/GenBank/DDBJ whole genome shotgun (WGS) entry which is preliminary data.</text>
</comment>
<dbReference type="Proteomes" id="UP000292052">
    <property type="component" value="Unassembled WGS sequence"/>
</dbReference>
<keyword evidence="7 8" id="KW-0472">Membrane</keyword>
<feature type="transmembrane region" description="Helical" evidence="8">
    <location>
        <begin position="42"/>
        <end position="61"/>
    </location>
</feature>
<keyword evidence="3" id="KW-1003">Cell membrane</keyword>
<evidence type="ECO:0000256" key="5">
    <source>
        <dbReference type="ARBA" id="ARBA00022692"/>
    </source>
</evidence>
<feature type="transmembrane region" description="Helical" evidence="8">
    <location>
        <begin position="398"/>
        <end position="418"/>
    </location>
</feature>
<feature type="transmembrane region" description="Helical" evidence="8">
    <location>
        <begin position="125"/>
        <end position="147"/>
    </location>
</feature>
<reference evidence="10 11" key="1">
    <citation type="submission" date="2017-03" db="EMBL/GenBank/DDBJ databases">
        <title>Genome of the blue death feigning beetle - Asbolus verrucosus.</title>
        <authorList>
            <person name="Rider S.D."/>
        </authorList>
    </citation>
    <scope>NUCLEOTIDE SEQUENCE [LARGE SCALE GENOMIC DNA]</scope>
    <source>
        <strain evidence="10">Butters</strain>
        <tissue evidence="10">Head and leg muscle</tissue>
    </source>
</reference>
<evidence type="ECO:0000256" key="3">
    <source>
        <dbReference type="ARBA" id="ARBA00022475"/>
    </source>
</evidence>
<evidence type="ECO:0000259" key="9">
    <source>
        <dbReference type="PROSITE" id="PS50850"/>
    </source>
</evidence>
<evidence type="ECO:0000313" key="10">
    <source>
        <dbReference type="EMBL" id="RZC42538.1"/>
    </source>
</evidence>
<keyword evidence="6 8" id="KW-1133">Transmembrane helix</keyword>
<keyword evidence="5 8" id="KW-0812">Transmembrane</keyword>
<name>A0A482WDT8_ASBVE</name>
<feature type="transmembrane region" description="Helical" evidence="8">
    <location>
        <begin position="366"/>
        <end position="386"/>
    </location>
</feature>
<accession>A0A482WDT8</accession>
<evidence type="ECO:0000256" key="7">
    <source>
        <dbReference type="ARBA" id="ARBA00023136"/>
    </source>
</evidence>
<evidence type="ECO:0000256" key="2">
    <source>
        <dbReference type="ARBA" id="ARBA00022448"/>
    </source>
</evidence>
<dbReference type="PANTHER" id="PTHR48021:SF46">
    <property type="entry name" value="MAJOR FACILITATOR SUPERFAMILY (MFS) PROFILE DOMAIN-CONTAINING PROTEIN"/>
    <property type="match status" value="1"/>
</dbReference>
<dbReference type="FunFam" id="1.20.1250.20:FF:000218">
    <property type="entry name" value="facilitated trehalose transporter Tret1"/>
    <property type="match status" value="1"/>
</dbReference>
<feature type="transmembrane region" description="Helical" evidence="8">
    <location>
        <begin position="272"/>
        <end position="292"/>
    </location>
</feature>
<dbReference type="EMBL" id="QDEB01007194">
    <property type="protein sequence ID" value="RZC42538.1"/>
    <property type="molecule type" value="Genomic_DNA"/>
</dbReference>
<feature type="transmembrane region" description="Helical" evidence="8">
    <location>
        <begin position="68"/>
        <end position="86"/>
    </location>
</feature>
<keyword evidence="11" id="KW-1185">Reference proteome</keyword>
<evidence type="ECO:0000256" key="4">
    <source>
        <dbReference type="ARBA" id="ARBA00022597"/>
    </source>
</evidence>
<dbReference type="InterPro" id="IPR020846">
    <property type="entry name" value="MFS_dom"/>
</dbReference>
<feature type="transmembrane region" description="Helical" evidence="8">
    <location>
        <begin position="331"/>
        <end position="354"/>
    </location>
</feature>
<evidence type="ECO:0000256" key="6">
    <source>
        <dbReference type="ARBA" id="ARBA00022989"/>
    </source>
</evidence>
<dbReference type="InterPro" id="IPR050549">
    <property type="entry name" value="MFS_Trehalose_Transporter"/>
</dbReference>
<evidence type="ECO:0000256" key="8">
    <source>
        <dbReference type="SAM" id="Phobius"/>
    </source>
</evidence>
<dbReference type="PROSITE" id="PS50850">
    <property type="entry name" value="MFS"/>
    <property type="match status" value="1"/>
</dbReference>
<dbReference type="PANTHER" id="PTHR48021">
    <property type="match status" value="1"/>
</dbReference>
<dbReference type="GO" id="GO:0005886">
    <property type="term" value="C:plasma membrane"/>
    <property type="evidence" value="ECO:0007669"/>
    <property type="project" value="UniProtKB-SubCell"/>
</dbReference>
<feature type="transmembrane region" description="Helical" evidence="8">
    <location>
        <begin position="235"/>
        <end position="260"/>
    </location>
</feature>
<keyword evidence="2" id="KW-0813">Transport</keyword>
<gene>
    <name evidence="10" type="ORF">BDFB_013421</name>
</gene>
<dbReference type="OrthoDB" id="4142200at2759"/>
<dbReference type="Gene3D" id="1.20.1250.20">
    <property type="entry name" value="MFS general substrate transporter like domains"/>
    <property type="match status" value="1"/>
</dbReference>
<feature type="transmembrane region" description="Helical" evidence="8">
    <location>
        <begin position="299"/>
        <end position="319"/>
    </location>
</feature>
<dbReference type="InterPro" id="IPR005828">
    <property type="entry name" value="MFS_sugar_transport-like"/>
</dbReference>
<protein>
    <submittedName>
        <fullName evidence="10">Sugar tr and/or MFS 1 domain containing protein</fullName>
    </submittedName>
</protein>
<feature type="domain" description="Major facilitator superfamily (MFS) profile" evidence="9">
    <location>
        <begin position="1"/>
        <end position="422"/>
    </location>
</feature>
<sequence>ETTALLHILSFTIHEAWTSIYLPELLNGTHTTQITSDEGSWITAFLFVGALLGSGIPLIITDRLGRKITIMMISVPNCISFVMLAFANSVIIFYVARLIAGIAGGMSNATILFHLGEIADPKIRGFLHTFYAIFVLGGFLFISVLGPCLSAKLSSLISAAIPIIHLLIFVWIPESPYYLIKKENFEKAKESLKKFTGDSNVEEEFVKLKEAIRKQSENKGRFLALFKNKFHRKTLLIAVVVTNMAQLSGTASINVYLQLIAEKISHFLPPNITIFTFHLTRLVTIGISLFLIDNVGRRTILLLSATGCAIALFLLGLYIRLDTFLDISNYAVVFFIFLEGYSIFSSFMMSVGPLMLSEIFPTNVKVFASTLYTMYLFIVIAITIKFLQMTSDYCGMDVAFFTYVILCLIHIFLVYILVPETLRKTLEEIQDNLES</sequence>
<evidence type="ECO:0000313" key="11">
    <source>
        <dbReference type="Proteomes" id="UP000292052"/>
    </source>
</evidence>
<dbReference type="AlphaFoldDB" id="A0A482WDT8"/>
<dbReference type="Pfam" id="PF00083">
    <property type="entry name" value="Sugar_tr"/>
    <property type="match status" value="1"/>
</dbReference>
<keyword evidence="4" id="KW-0762">Sugar transport</keyword>
<dbReference type="PROSITE" id="PS00216">
    <property type="entry name" value="SUGAR_TRANSPORT_1"/>
    <property type="match status" value="1"/>
</dbReference>
<feature type="transmembrane region" description="Helical" evidence="8">
    <location>
        <begin position="153"/>
        <end position="172"/>
    </location>
</feature>
<feature type="transmembrane region" description="Helical" evidence="8">
    <location>
        <begin position="92"/>
        <end position="113"/>
    </location>
</feature>
<dbReference type="InterPro" id="IPR036259">
    <property type="entry name" value="MFS_trans_sf"/>
</dbReference>
<dbReference type="GO" id="GO:0022857">
    <property type="term" value="F:transmembrane transporter activity"/>
    <property type="evidence" value="ECO:0007669"/>
    <property type="project" value="InterPro"/>
</dbReference>
<feature type="non-terminal residue" evidence="10">
    <location>
        <position position="1"/>
    </location>
</feature>
<comment type="subcellular location">
    <subcellularLocation>
        <location evidence="1">Cell membrane</location>
        <topology evidence="1">Multi-pass membrane protein</topology>
    </subcellularLocation>
</comment>